<protein>
    <recommendedName>
        <fullName evidence="3">CTP synthase</fullName>
    </recommendedName>
</protein>
<organism evidence="1 2">
    <name type="scientific">Bifidobacterium erythrocebi</name>
    <dbReference type="NCBI Taxonomy" id="2675325"/>
    <lineage>
        <taxon>Bacteria</taxon>
        <taxon>Bacillati</taxon>
        <taxon>Actinomycetota</taxon>
        <taxon>Actinomycetes</taxon>
        <taxon>Bifidobacteriales</taxon>
        <taxon>Bifidobacteriaceae</taxon>
        <taxon>Bifidobacterium</taxon>
    </lineage>
</organism>
<evidence type="ECO:0008006" key="3">
    <source>
        <dbReference type="Google" id="ProtNLM"/>
    </source>
</evidence>
<dbReference type="EMBL" id="JAAIIF010000016">
    <property type="protein sequence ID" value="NMM96858.1"/>
    <property type="molecule type" value="Genomic_DNA"/>
</dbReference>
<dbReference type="RefSeq" id="WP_169080746.1">
    <property type="nucleotide sequence ID" value="NZ_JAAIIF010000016.1"/>
</dbReference>
<sequence>MVESCELVAPHRGMYADPEYWSMLDHIGKVQHISSTLCREKPETIIAGISAAAVWGFDHSAYLHKDGVITIAKPYGNPSRTMHSQLRRIYLPARHMNHITTHNNTQVTDPTRTLFDCGRMEKFRDAFPVFESAVRQNSVDSTAFLDYCSRAYVGRNRHLPAFVMSKARGLSENGGEAFALAVIFEFGFPWPEQQVEFSCIEPDGTRKVKRVDFAWYMPDGRIIVGELDGQQKYVDPSMTGGRTISEIVEDERERSQMLYRCGVSTVVRFTFDDVVRRTPLERKLREAGVPCGAPPVLPQPHGHR</sequence>
<name>A0A7Y0HVQ4_9BIFI</name>
<dbReference type="AlphaFoldDB" id="A0A7Y0HVQ4"/>
<evidence type="ECO:0000313" key="1">
    <source>
        <dbReference type="EMBL" id="NMM96858.1"/>
    </source>
</evidence>
<accession>A0A7Y0HVQ4</accession>
<gene>
    <name evidence="1" type="ORF">G1C98_1594</name>
</gene>
<keyword evidence="2" id="KW-1185">Reference proteome</keyword>
<reference evidence="1 2" key="1">
    <citation type="submission" date="2020-02" db="EMBL/GenBank/DDBJ databases">
        <title>Characterization of phylogenetic diversity of novel bifidobacterial species isolated in Czech ZOOs.</title>
        <authorList>
            <person name="Lugli G.A."/>
            <person name="Vera N.B."/>
            <person name="Ventura M."/>
        </authorList>
    </citation>
    <scope>NUCLEOTIDE SEQUENCE [LARGE SCALE GENOMIC DNA]</scope>
    <source>
        <strain evidence="1 2">DSM 109960</strain>
    </source>
</reference>
<evidence type="ECO:0000313" key="2">
    <source>
        <dbReference type="Proteomes" id="UP000529710"/>
    </source>
</evidence>
<dbReference type="Proteomes" id="UP000529710">
    <property type="component" value="Unassembled WGS sequence"/>
</dbReference>
<comment type="caution">
    <text evidence="1">The sequence shown here is derived from an EMBL/GenBank/DDBJ whole genome shotgun (WGS) entry which is preliminary data.</text>
</comment>
<proteinExistence type="predicted"/>